<dbReference type="PATRIC" id="fig|728005.3.peg.3561"/>
<dbReference type="EMBL" id="FOMB01000026">
    <property type="protein sequence ID" value="SFD17931.1"/>
    <property type="molecule type" value="Genomic_DNA"/>
</dbReference>
<evidence type="ECO:0000313" key="3">
    <source>
        <dbReference type="Proteomes" id="UP000033519"/>
    </source>
</evidence>
<dbReference type="Gene3D" id="2.40.10.220">
    <property type="entry name" value="predicted glycosyltransferase like domains"/>
    <property type="match status" value="1"/>
</dbReference>
<evidence type="ECO:0000313" key="4">
    <source>
        <dbReference type="Proteomes" id="UP000182258"/>
    </source>
</evidence>
<protein>
    <submittedName>
        <fullName evidence="2">Alginate biosynthesis protein Alg44</fullName>
    </submittedName>
</protein>
<dbReference type="STRING" id="728005.SAMN04488059_12613"/>
<gene>
    <name evidence="2" type="ORF">SAMN04488059_12613</name>
    <name evidence="1" type="ORF">WH91_05675</name>
</gene>
<sequence length="367" mass="39545">MNKEFIKFEADVQRQHARYRLPLTCAIGDRLYSVSDWSVAGLSIAAENAAFLPDRNYNLKLVFPFDGYDFIVSLDAVSERGSDPETMEFRYINVDAARLRLFRYILDAYLAGEIVTAGEILDVSRRQDEPAGPKANAAATGTDRSPMFVLGQALRLALVTAISVGLVAFVGGSIAQRLNVIPTESAAVTLDSVPLLTPNSGVLTNVVSGVVARGQMVATIMLPSETTATLFSPCDCTVASVQASIGSNVAPGDQIATLRSNDPVPYVQAWVRRENVMDLYRGVTAEVELYDGTVIRGVQLAQLPVVDASAAEPGDLVEVRLDVPAPQVALQVDRPVVVRFIRNNLISSTVNNTLGRFGNWFGGLLPS</sequence>
<dbReference type="Proteomes" id="UP000182258">
    <property type="component" value="Unassembled WGS sequence"/>
</dbReference>
<dbReference type="AlphaFoldDB" id="A0A0F5PZ63"/>
<evidence type="ECO:0000313" key="2">
    <source>
        <dbReference type="EMBL" id="SFD17931.1"/>
    </source>
</evidence>
<evidence type="ECO:0000313" key="1">
    <source>
        <dbReference type="EMBL" id="KKC33948.1"/>
    </source>
</evidence>
<accession>A0A0F5PZ63</accession>
<organism evidence="2 4">
    <name type="scientific">Devosia psychrophila</name>
    <dbReference type="NCBI Taxonomy" id="728005"/>
    <lineage>
        <taxon>Bacteria</taxon>
        <taxon>Pseudomonadati</taxon>
        <taxon>Pseudomonadota</taxon>
        <taxon>Alphaproteobacteria</taxon>
        <taxon>Hyphomicrobiales</taxon>
        <taxon>Devosiaceae</taxon>
        <taxon>Devosia</taxon>
    </lineage>
</organism>
<keyword evidence="3" id="KW-1185">Reference proteome</keyword>
<dbReference type="Proteomes" id="UP000033519">
    <property type="component" value="Unassembled WGS sequence"/>
</dbReference>
<dbReference type="OrthoDB" id="8351399at2"/>
<dbReference type="EMBL" id="LAPV01000072">
    <property type="protein sequence ID" value="KKC33948.1"/>
    <property type="molecule type" value="Genomic_DNA"/>
</dbReference>
<reference evidence="2 4" key="2">
    <citation type="submission" date="2016-10" db="EMBL/GenBank/DDBJ databases">
        <authorList>
            <person name="de Groot N.N."/>
        </authorList>
    </citation>
    <scope>NUCLEOTIDE SEQUENCE [LARGE SCALE GENOMIC DNA]</scope>
    <source>
        <strain evidence="2 4">CGMCC 1.10210</strain>
    </source>
</reference>
<dbReference type="RefSeq" id="WP_046170027.1">
    <property type="nucleotide sequence ID" value="NZ_FOMB01000026.1"/>
</dbReference>
<reference evidence="1 3" key="1">
    <citation type="submission" date="2015-03" db="EMBL/GenBank/DDBJ databases">
        <authorList>
            <person name="Lepp D."/>
            <person name="Hassan Y.I."/>
            <person name="Li X.-Z."/>
            <person name="Zhou T."/>
        </authorList>
    </citation>
    <scope>NUCLEOTIDE SEQUENCE [LARGE SCALE GENOMIC DNA]</scope>
    <source>
        <strain evidence="1 3">Cr7-05</strain>
    </source>
</reference>
<name>A0A0F5PZ63_9HYPH</name>
<proteinExistence type="predicted"/>